<accession>A0A4Y7SYS8</accession>
<sequence>MPRGPRLSSPSTLRYWGEDTEDGGTADGLSSSPSIILDSLQQESIKIQASNKQRASTPNKDEICIKPRYIFGVACDL</sequence>
<evidence type="ECO:0000313" key="3">
    <source>
        <dbReference type="Proteomes" id="UP000298030"/>
    </source>
</evidence>
<comment type="caution">
    <text evidence="2">The sequence shown here is derived from an EMBL/GenBank/DDBJ whole genome shotgun (WGS) entry which is preliminary data.</text>
</comment>
<reference evidence="2 3" key="1">
    <citation type="journal article" date="2019" name="Nat. Ecol. Evol.">
        <title>Megaphylogeny resolves global patterns of mushroom evolution.</title>
        <authorList>
            <person name="Varga T."/>
            <person name="Krizsan K."/>
            <person name="Foldi C."/>
            <person name="Dima B."/>
            <person name="Sanchez-Garcia M."/>
            <person name="Sanchez-Ramirez S."/>
            <person name="Szollosi G.J."/>
            <person name="Szarkandi J.G."/>
            <person name="Papp V."/>
            <person name="Albert L."/>
            <person name="Andreopoulos W."/>
            <person name="Angelini C."/>
            <person name="Antonin V."/>
            <person name="Barry K.W."/>
            <person name="Bougher N.L."/>
            <person name="Buchanan P."/>
            <person name="Buyck B."/>
            <person name="Bense V."/>
            <person name="Catcheside P."/>
            <person name="Chovatia M."/>
            <person name="Cooper J."/>
            <person name="Damon W."/>
            <person name="Desjardin D."/>
            <person name="Finy P."/>
            <person name="Geml J."/>
            <person name="Haridas S."/>
            <person name="Hughes K."/>
            <person name="Justo A."/>
            <person name="Karasinski D."/>
            <person name="Kautmanova I."/>
            <person name="Kiss B."/>
            <person name="Kocsube S."/>
            <person name="Kotiranta H."/>
            <person name="LaButti K.M."/>
            <person name="Lechner B.E."/>
            <person name="Liimatainen K."/>
            <person name="Lipzen A."/>
            <person name="Lukacs Z."/>
            <person name="Mihaltcheva S."/>
            <person name="Morgado L.N."/>
            <person name="Niskanen T."/>
            <person name="Noordeloos M.E."/>
            <person name="Ohm R.A."/>
            <person name="Ortiz-Santana B."/>
            <person name="Ovrebo C."/>
            <person name="Racz N."/>
            <person name="Riley R."/>
            <person name="Savchenko A."/>
            <person name="Shiryaev A."/>
            <person name="Soop K."/>
            <person name="Spirin V."/>
            <person name="Szebenyi C."/>
            <person name="Tomsovsky M."/>
            <person name="Tulloss R.E."/>
            <person name="Uehling J."/>
            <person name="Grigoriev I.V."/>
            <person name="Vagvolgyi C."/>
            <person name="Papp T."/>
            <person name="Martin F.M."/>
            <person name="Miettinen O."/>
            <person name="Hibbett D.S."/>
            <person name="Nagy L.G."/>
        </authorList>
    </citation>
    <scope>NUCLEOTIDE SEQUENCE [LARGE SCALE GENOMIC DNA]</scope>
    <source>
        <strain evidence="2 3">FP101781</strain>
    </source>
</reference>
<proteinExistence type="predicted"/>
<evidence type="ECO:0000256" key="1">
    <source>
        <dbReference type="SAM" id="MobiDB-lite"/>
    </source>
</evidence>
<gene>
    <name evidence="2" type="ORF">FA13DRAFT_1737558</name>
</gene>
<protein>
    <submittedName>
        <fullName evidence="2">Uncharacterized protein</fullName>
    </submittedName>
</protein>
<dbReference type="EMBL" id="QPFP01000049">
    <property type="protein sequence ID" value="TEB26379.1"/>
    <property type="molecule type" value="Genomic_DNA"/>
</dbReference>
<dbReference type="AlphaFoldDB" id="A0A4Y7SYS8"/>
<dbReference type="Proteomes" id="UP000298030">
    <property type="component" value="Unassembled WGS sequence"/>
</dbReference>
<feature type="region of interest" description="Disordered" evidence="1">
    <location>
        <begin position="1"/>
        <end position="33"/>
    </location>
</feature>
<evidence type="ECO:0000313" key="2">
    <source>
        <dbReference type="EMBL" id="TEB26379.1"/>
    </source>
</evidence>
<name>A0A4Y7SYS8_COPMI</name>
<organism evidence="2 3">
    <name type="scientific">Coprinellus micaceus</name>
    <name type="common">Glistening ink-cap mushroom</name>
    <name type="synonym">Coprinus micaceus</name>
    <dbReference type="NCBI Taxonomy" id="71717"/>
    <lineage>
        <taxon>Eukaryota</taxon>
        <taxon>Fungi</taxon>
        <taxon>Dikarya</taxon>
        <taxon>Basidiomycota</taxon>
        <taxon>Agaricomycotina</taxon>
        <taxon>Agaricomycetes</taxon>
        <taxon>Agaricomycetidae</taxon>
        <taxon>Agaricales</taxon>
        <taxon>Agaricineae</taxon>
        <taxon>Psathyrellaceae</taxon>
        <taxon>Coprinellus</taxon>
    </lineage>
</organism>
<keyword evidence="3" id="KW-1185">Reference proteome</keyword>